<dbReference type="EMBL" id="JAPWTJ010000002">
    <property type="protein sequence ID" value="KAJ8986182.1"/>
    <property type="molecule type" value="Genomic_DNA"/>
</dbReference>
<feature type="domain" description="EF-hand" evidence="4">
    <location>
        <begin position="243"/>
        <end position="276"/>
    </location>
</feature>
<dbReference type="Gene3D" id="1.10.238.10">
    <property type="entry name" value="EF-hand"/>
    <property type="match status" value="3"/>
</dbReference>
<feature type="compositionally biased region" description="Polar residues" evidence="3">
    <location>
        <begin position="15"/>
        <end position="24"/>
    </location>
</feature>
<evidence type="ECO:0000313" key="6">
    <source>
        <dbReference type="Proteomes" id="UP001162164"/>
    </source>
</evidence>
<keyword evidence="1" id="KW-0677">Repeat</keyword>
<name>A0ABQ9K9F6_9CUCU</name>
<keyword evidence="2" id="KW-0106">Calcium</keyword>
<gene>
    <name evidence="5" type="ORF">NQ317_005656</name>
</gene>
<dbReference type="SMART" id="SM00054">
    <property type="entry name" value="EFh"/>
    <property type="match status" value="4"/>
</dbReference>
<comment type="caution">
    <text evidence="5">The sequence shown here is derived from an EMBL/GenBank/DDBJ whole genome shotgun (WGS) entry which is preliminary data.</text>
</comment>
<evidence type="ECO:0000313" key="5">
    <source>
        <dbReference type="EMBL" id="KAJ8986182.1"/>
    </source>
</evidence>
<evidence type="ECO:0000256" key="2">
    <source>
        <dbReference type="ARBA" id="ARBA00022837"/>
    </source>
</evidence>
<dbReference type="Pfam" id="PF13499">
    <property type="entry name" value="EF-hand_7"/>
    <property type="match status" value="2"/>
</dbReference>
<feature type="domain" description="EF-hand" evidence="4">
    <location>
        <begin position="207"/>
        <end position="242"/>
    </location>
</feature>
<dbReference type="Proteomes" id="UP001162164">
    <property type="component" value="Unassembled WGS sequence"/>
</dbReference>
<keyword evidence="6" id="KW-1185">Reference proteome</keyword>
<dbReference type="PANTHER" id="PTHR23048:SF0">
    <property type="entry name" value="CALMODULIN LIKE 3"/>
    <property type="match status" value="1"/>
</dbReference>
<dbReference type="SUPFAM" id="SSF47473">
    <property type="entry name" value="EF-hand"/>
    <property type="match status" value="1"/>
</dbReference>
<feature type="domain" description="EF-hand" evidence="4">
    <location>
        <begin position="134"/>
        <end position="169"/>
    </location>
</feature>
<dbReference type="InterPro" id="IPR002048">
    <property type="entry name" value="EF_hand_dom"/>
</dbReference>
<accession>A0ABQ9K9F6</accession>
<evidence type="ECO:0000256" key="1">
    <source>
        <dbReference type="ARBA" id="ARBA00022737"/>
    </source>
</evidence>
<dbReference type="PROSITE" id="PS50222">
    <property type="entry name" value="EF_HAND_2"/>
    <property type="match status" value="4"/>
</dbReference>
<organism evidence="5 6">
    <name type="scientific">Molorchus minor</name>
    <dbReference type="NCBI Taxonomy" id="1323400"/>
    <lineage>
        <taxon>Eukaryota</taxon>
        <taxon>Metazoa</taxon>
        <taxon>Ecdysozoa</taxon>
        <taxon>Arthropoda</taxon>
        <taxon>Hexapoda</taxon>
        <taxon>Insecta</taxon>
        <taxon>Pterygota</taxon>
        <taxon>Neoptera</taxon>
        <taxon>Endopterygota</taxon>
        <taxon>Coleoptera</taxon>
        <taxon>Polyphaga</taxon>
        <taxon>Cucujiformia</taxon>
        <taxon>Chrysomeloidea</taxon>
        <taxon>Cerambycidae</taxon>
        <taxon>Lamiinae</taxon>
        <taxon>Monochamini</taxon>
        <taxon>Molorchus</taxon>
    </lineage>
</organism>
<sequence>MSKWARNKPADGSVGQKQPGQRTPTHGPKNAGSKTPGKPGQKPIVAQKGQPIKQASAKVNAGATTKSTKKTKKGKHHQHDLIVTINLNRKSTIYIQNMTEKQKERYGKEYSRLRRLTSNLEVQQTCTEYGLSEDQVAEFKEAFMLFDKDEDGTITMAELGVVMRSLGQRPTETELRDMVNEVDQDGNGTIEFNEFLQMMSKKMKDADGEEELREAFRVFDKNNDGLISSNELRHVMTSLGERLSEEEVDDMIKEADLDGDGQVNYEEFVNILTAKN</sequence>
<dbReference type="InterPro" id="IPR018247">
    <property type="entry name" value="EF_Hand_1_Ca_BS"/>
</dbReference>
<dbReference type="InterPro" id="IPR011992">
    <property type="entry name" value="EF-hand-dom_pair"/>
</dbReference>
<dbReference type="PANTHER" id="PTHR23048">
    <property type="entry name" value="MYOSIN LIGHT CHAIN 1, 3"/>
    <property type="match status" value="1"/>
</dbReference>
<feature type="compositionally biased region" description="Basic residues" evidence="3">
    <location>
        <begin position="67"/>
        <end position="78"/>
    </location>
</feature>
<proteinExistence type="predicted"/>
<protein>
    <recommendedName>
        <fullName evidence="4">EF-hand domain-containing protein</fullName>
    </recommendedName>
</protein>
<dbReference type="InterPro" id="IPR050230">
    <property type="entry name" value="CALM/Myosin/TropC-like"/>
</dbReference>
<evidence type="ECO:0000259" key="4">
    <source>
        <dbReference type="PROSITE" id="PS50222"/>
    </source>
</evidence>
<dbReference type="CDD" id="cd00051">
    <property type="entry name" value="EFh"/>
    <property type="match status" value="2"/>
</dbReference>
<dbReference type="PROSITE" id="PS00018">
    <property type="entry name" value="EF_HAND_1"/>
    <property type="match status" value="4"/>
</dbReference>
<feature type="region of interest" description="Disordered" evidence="3">
    <location>
        <begin position="1"/>
        <end position="78"/>
    </location>
</feature>
<evidence type="ECO:0000256" key="3">
    <source>
        <dbReference type="SAM" id="MobiDB-lite"/>
    </source>
</evidence>
<feature type="domain" description="EF-hand" evidence="4">
    <location>
        <begin position="170"/>
        <end position="205"/>
    </location>
</feature>
<reference evidence="5" key="1">
    <citation type="journal article" date="2023" name="Insect Mol. Biol.">
        <title>Genome sequencing provides insights into the evolution of gene families encoding plant cell wall-degrading enzymes in longhorned beetles.</title>
        <authorList>
            <person name="Shin N.R."/>
            <person name="Okamura Y."/>
            <person name="Kirsch R."/>
            <person name="Pauchet Y."/>
        </authorList>
    </citation>
    <scope>NUCLEOTIDE SEQUENCE</scope>
    <source>
        <strain evidence="5">MMC_N1</strain>
    </source>
</reference>